<keyword evidence="3" id="KW-1185">Reference proteome</keyword>
<evidence type="ECO:0000256" key="1">
    <source>
        <dbReference type="SAM" id="MobiDB-lite"/>
    </source>
</evidence>
<gene>
    <name evidence="2" type="ORF">SGUI_2822</name>
</gene>
<dbReference type="STRING" id="1758689.SGUI_2822"/>
<protein>
    <submittedName>
        <fullName evidence="2">Uncharacterized protein</fullName>
    </submittedName>
</protein>
<accession>A0A1B1NFM3</accession>
<organism evidence="2 3">
    <name type="scientific">Serinicoccus hydrothermalis</name>
    <dbReference type="NCBI Taxonomy" id="1758689"/>
    <lineage>
        <taxon>Bacteria</taxon>
        <taxon>Bacillati</taxon>
        <taxon>Actinomycetota</taxon>
        <taxon>Actinomycetes</taxon>
        <taxon>Micrococcales</taxon>
        <taxon>Ornithinimicrobiaceae</taxon>
        <taxon>Serinicoccus</taxon>
    </lineage>
</organism>
<feature type="compositionally biased region" description="Polar residues" evidence="1">
    <location>
        <begin position="1"/>
        <end position="10"/>
    </location>
</feature>
<dbReference type="AlphaFoldDB" id="A0A1B1NFM3"/>
<name>A0A1B1NFM3_9MICO</name>
<reference evidence="2 3" key="1">
    <citation type="submission" date="2016-03" db="EMBL/GenBank/DDBJ databases">
        <title>Shallow-sea hydrothermal system.</title>
        <authorList>
            <person name="Tang K."/>
        </authorList>
    </citation>
    <scope>NUCLEOTIDE SEQUENCE [LARGE SCALE GENOMIC DNA]</scope>
    <source>
        <strain evidence="2 3">JLT9</strain>
    </source>
</reference>
<dbReference type="EMBL" id="CP014989">
    <property type="protein sequence ID" value="ANS80218.1"/>
    <property type="molecule type" value="Genomic_DNA"/>
</dbReference>
<proteinExistence type="predicted"/>
<evidence type="ECO:0000313" key="3">
    <source>
        <dbReference type="Proteomes" id="UP000092482"/>
    </source>
</evidence>
<dbReference type="KEGG" id="serj:SGUI_2822"/>
<dbReference type="Proteomes" id="UP000092482">
    <property type="component" value="Chromosome"/>
</dbReference>
<sequence length="47" mass="5001">MSVVSGQRTPVSRPGGRHSVDESTPLHARTGRFVTPRSPRSFVGVPG</sequence>
<feature type="region of interest" description="Disordered" evidence="1">
    <location>
        <begin position="1"/>
        <end position="47"/>
    </location>
</feature>
<evidence type="ECO:0000313" key="2">
    <source>
        <dbReference type="EMBL" id="ANS80218.1"/>
    </source>
</evidence>